<keyword evidence="7" id="KW-1185">Reference proteome</keyword>
<protein>
    <recommendedName>
        <fullName evidence="5">Ubiquitin-like protease family profile domain-containing protein</fullName>
    </recommendedName>
</protein>
<dbReference type="InterPro" id="IPR038765">
    <property type="entry name" value="Papain-like_cys_pep_sf"/>
</dbReference>
<feature type="compositionally biased region" description="Low complexity" evidence="4">
    <location>
        <begin position="340"/>
        <end position="366"/>
    </location>
</feature>
<dbReference type="Proteomes" id="UP001362999">
    <property type="component" value="Unassembled WGS sequence"/>
</dbReference>
<dbReference type="SUPFAM" id="SSF54001">
    <property type="entry name" value="Cysteine proteinases"/>
    <property type="match status" value="1"/>
</dbReference>
<keyword evidence="3" id="KW-0378">Hydrolase</keyword>
<feature type="compositionally biased region" description="Basic and acidic residues" evidence="4">
    <location>
        <begin position="49"/>
        <end position="58"/>
    </location>
</feature>
<evidence type="ECO:0000256" key="3">
    <source>
        <dbReference type="ARBA" id="ARBA00022801"/>
    </source>
</evidence>
<dbReference type="GO" id="GO:0019783">
    <property type="term" value="F:ubiquitin-like protein peptidase activity"/>
    <property type="evidence" value="ECO:0007669"/>
    <property type="project" value="UniProtKB-ARBA"/>
</dbReference>
<keyword evidence="2" id="KW-0645">Protease</keyword>
<sequence>MARIKRSVRAHQAASSSGFGSHFTSPVKSNDARKKRKVTDLGAAQRHARVSDKLDALLRGETPSRPPAGAPGPIPDASTSPDVQMDPWMDVDPPDQPPSTPSRPPPPSVPPRTRLSITDAAHARLNDSWNRLLPLLEVPWSQYYERTHGRQRDPIPSALVYQCTTSCNGPTTVHNIKCLYSTFIQYVSVTTCPCKPVAVLLVEHGVFPASPTRPKTGVSYDLLDFYRALFERSCDAVTALAAALHTVYERRGFKVMTTGSQTEEQSVDPFRRLLIQAVQWSGNLRVRIQRRVEAALMRAELSIRQQEAQRNLTSTAGGGSVSASVPASAGASALNPLPVSTSSASTSTSTSTSASTPAFPPNTSTSLPQPTPQASASASASNRAHRTLIQRCPACFNLTRWGRPLSEGGDCQFGADGCYSYVHVKNAGDGPISYDADRFLPKATVDAVKRRLANARKSPIANPKRSVPQEVIDLCEESWEAANEKKKKSKADRYDASGVFVMTCRHGQPIVLANIDTPGEQQCYIIAMLEEVLRMLPETATIWQAYDVACITDHSLNLYPIVSPSVRSRVAFVLNGMHAYGHQWACQLVYSPRFRVGMGLSDHEGVERFWSRIRKLIPLTRTQWSSRRIWMLDQYADFVANEGLAGLGGWIHRQQQKNLTSKYRAASKVVDECQVTDTELRTQWAAQKVAQTSIRAHAPARLRRELDKVLSLQTQIDAVEKAIEDTKTTLKGTGASAGSLKILHGLEVTHERLSEEAEALYGSLNIHESFPELRSFPLEFAQTLLLLRDLKINIRKRAIGSFMEWETLDRAVSGRREALGTKLHQVTRKAITKRQPALLKAINKFNAGCATLEKLSPPNSSIPIPSPLSTQLNGLRNDPTLHEDVWITPSEGPIPRWLNDEDVRDGIRSLHVLDRCAEEVIRLNLERDNMRRWLTEEKDIIRRGIELVDNSSDSWLSFFLLQRQSELSDLDHQWTPFLRPQDINNRVITSSTASVRASVASARGVTPVTPFVSASVAPSIAPHVDQRSNHVSLPVASDPSDPFISISTPPLPQLPHVSTPPLQRIARVSVLVDEDELLEDVDFPVQGGDGGPDPDTGDTSDDEEVEIIEQIFDNSDDEAEVETSVVETSPDILDVQWEFKIPDRIDTNFATDLDARNHTLRFIATPGDFIHYVVRPGRRPLQITVGDLYPFTITTGRLTGFGLNGAARSLLNIFCAPHSPVQASANQCAVLSTYDLGRVHFKGSDPDMWRHISPTEYWNKPLWLIPIHRPRQEHWVLCVVVIPTRELLFFDSLASRGGWRQDLRDVMLLIARLVVLANRNKHQLHISTEDPDEKWSARPLFKVGEPRQHNDYDCGVWVLSMMAAFMRGNQDIQMANVDVPWVRHVLRKHIETLPIS</sequence>
<evidence type="ECO:0000256" key="1">
    <source>
        <dbReference type="ARBA" id="ARBA00005234"/>
    </source>
</evidence>
<proteinExistence type="inferred from homology"/>
<reference evidence="6 7" key="1">
    <citation type="journal article" date="2024" name="J Genomics">
        <title>Draft genome sequencing and assembly of Favolaschia claudopus CIRM-BRFM 2984 isolated from oak limbs.</title>
        <authorList>
            <person name="Navarro D."/>
            <person name="Drula E."/>
            <person name="Chaduli D."/>
            <person name="Cazenave R."/>
            <person name="Ahrendt S."/>
            <person name="Wang J."/>
            <person name="Lipzen A."/>
            <person name="Daum C."/>
            <person name="Barry K."/>
            <person name="Grigoriev I.V."/>
            <person name="Favel A."/>
            <person name="Rosso M.N."/>
            <person name="Martin F."/>
        </authorList>
    </citation>
    <scope>NUCLEOTIDE SEQUENCE [LARGE SCALE GENOMIC DNA]</scope>
    <source>
        <strain evidence="6 7">CIRM-BRFM 2984</strain>
    </source>
</reference>
<evidence type="ECO:0000256" key="4">
    <source>
        <dbReference type="SAM" id="MobiDB-lite"/>
    </source>
</evidence>
<feature type="compositionally biased region" description="Polar residues" evidence="4">
    <location>
        <begin position="13"/>
        <end position="28"/>
    </location>
</feature>
<organism evidence="6 7">
    <name type="scientific">Favolaschia claudopus</name>
    <dbReference type="NCBI Taxonomy" id="2862362"/>
    <lineage>
        <taxon>Eukaryota</taxon>
        <taxon>Fungi</taxon>
        <taxon>Dikarya</taxon>
        <taxon>Basidiomycota</taxon>
        <taxon>Agaricomycotina</taxon>
        <taxon>Agaricomycetes</taxon>
        <taxon>Agaricomycetidae</taxon>
        <taxon>Agaricales</taxon>
        <taxon>Marasmiineae</taxon>
        <taxon>Mycenaceae</taxon>
        <taxon>Favolaschia</taxon>
    </lineage>
</organism>
<comment type="similarity">
    <text evidence="1">Belongs to the peptidase C48 family.</text>
</comment>
<dbReference type="Pfam" id="PF18758">
    <property type="entry name" value="KDZ"/>
    <property type="match status" value="1"/>
</dbReference>
<evidence type="ECO:0000256" key="2">
    <source>
        <dbReference type="ARBA" id="ARBA00022670"/>
    </source>
</evidence>
<feature type="domain" description="Ubiquitin-like protease family profile" evidence="5">
    <location>
        <begin position="1181"/>
        <end position="1365"/>
    </location>
</feature>
<name>A0AAW0ED87_9AGAR</name>
<dbReference type="Pfam" id="PF02902">
    <property type="entry name" value="Peptidase_C48"/>
    <property type="match status" value="1"/>
</dbReference>
<evidence type="ECO:0000259" key="5">
    <source>
        <dbReference type="PROSITE" id="PS50600"/>
    </source>
</evidence>
<dbReference type="PANTHER" id="PTHR33096:SF1">
    <property type="entry name" value="CXC1-LIKE CYSTEINE CLUSTER ASSOCIATED WITH KDZ TRANSPOSASES DOMAIN-CONTAINING PROTEIN"/>
    <property type="match status" value="1"/>
</dbReference>
<dbReference type="PROSITE" id="PS50600">
    <property type="entry name" value="ULP_PROTEASE"/>
    <property type="match status" value="1"/>
</dbReference>
<dbReference type="InterPro" id="IPR003653">
    <property type="entry name" value="Peptidase_C48_C"/>
</dbReference>
<dbReference type="InterPro" id="IPR040521">
    <property type="entry name" value="KDZ"/>
</dbReference>
<gene>
    <name evidence="6" type="ORF">R3P38DRAFT_3492114</name>
</gene>
<dbReference type="EMBL" id="JAWWNJ010000002">
    <property type="protein sequence ID" value="KAK7062220.1"/>
    <property type="molecule type" value="Genomic_DNA"/>
</dbReference>
<feature type="region of interest" description="Disordered" evidence="4">
    <location>
        <begin position="1082"/>
        <end position="1101"/>
    </location>
</feature>
<dbReference type="PANTHER" id="PTHR33096">
    <property type="entry name" value="CXC2 DOMAIN-CONTAINING PROTEIN"/>
    <property type="match status" value="1"/>
</dbReference>
<comment type="caution">
    <text evidence="6">The sequence shown here is derived from an EMBL/GenBank/DDBJ whole genome shotgun (WGS) entry which is preliminary data.</text>
</comment>
<dbReference type="Gene3D" id="3.40.395.10">
    <property type="entry name" value="Adenoviral Proteinase, Chain A"/>
    <property type="match status" value="1"/>
</dbReference>
<dbReference type="GO" id="GO:0006508">
    <property type="term" value="P:proteolysis"/>
    <property type="evidence" value="ECO:0007669"/>
    <property type="project" value="UniProtKB-KW"/>
</dbReference>
<feature type="compositionally biased region" description="Pro residues" evidence="4">
    <location>
        <begin position="64"/>
        <end position="74"/>
    </location>
</feature>
<accession>A0AAW0ED87</accession>
<feature type="compositionally biased region" description="Pro residues" evidence="4">
    <location>
        <begin position="94"/>
        <end position="110"/>
    </location>
</feature>
<dbReference type="GO" id="GO:0008234">
    <property type="term" value="F:cysteine-type peptidase activity"/>
    <property type="evidence" value="ECO:0007669"/>
    <property type="project" value="InterPro"/>
</dbReference>
<dbReference type="Pfam" id="PF18802">
    <property type="entry name" value="CxC1"/>
    <property type="match status" value="1"/>
</dbReference>
<feature type="region of interest" description="Disordered" evidence="4">
    <location>
        <begin position="1"/>
        <end position="114"/>
    </location>
</feature>
<evidence type="ECO:0000313" key="6">
    <source>
        <dbReference type="EMBL" id="KAK7062220.1"/>
    </source>
</evidence>
<dbReference type="InterPro" id="IPR041320">
    <property type="entry name" value="CxC1"/>
</dbReference>
<feature type="region of interest" description="Disordered" evidence="4">
    <location>
        <begin position="336"/>
        <end position="382"/>
    </location>
</feature>
<evidence type="ECO:0000313" key="7">
    <source>
        <dbReference type="Proteomes" id="UP001362999"/>
    </source>
</evidence>